<dbReference type="EMBL" id="KN824293">
    <property type="protein sequence ID" value="KIM28393.1"/>
    <property type="molecule type" value="Genomic_DNA"/>
</dbReference>
<protein>
    <recommendedName>
        <fullName evidence="3">F-box domain-containing protein</fullName>
    </recommendedName>
</protein>
<dbReference type="Proteomes" id="UP000054097">
    <property type="component" value="Unassembled WGS sequence"/>
</dbReference>
<evidence type="ECO:0000313" key="2">
    <source>
        <dbReference type="Proteomes" id="UP000054097"/>
    </source>
</evidence>
<keyword evidence="2" id="KW-1185">Reference proteome</keyword>
<gene>
    <name evidence="1" type="ORF">M408DRAFT_140737</name>
</gene>
<organism evidence="1 2">
    <name type="scientific">Serendipita vermifera MAFF 305830</name>
    <dbReference type="NCBI Taxonomy" id="933852"/>
    <lineage>
        <taxon>Eukaryota</taxon>
        <taxon>Fungi</taxon>
        <taxon>Dikarya</taxon>
        <taxon>Basidiomycota</taxon>
        <taxon>Agaricomycotina</taxon>
        <taxon>Agaricomycetes</taxon>
        <taxon>Sebacinales</taxon>
        <taxon>Serendipitaceae</taxon>
        <taxon>Serendipita</taxon>
    </lineage>
</organism>
<reference evidence="1 2" key="1">
    <citation type="submission" date="2014-04" db="EMBL/GenBank/DDBJ databases">
        <authorList>
            <consortium name="DOE Joint Genome Institute"/>
            <person name="Kuo A."/>
            <person name="Zuccaro A."/>
            <person name="Kohler A."/>
            <person name="Nagy L.G."/>
            <person name="Floudas D."/>
            <person name="Copeland A."/>
            <person name="Barry K.W."/>
            <person name="Cichocki N."/>
            <person name="Veneault-Fourrey C."/>
            <person name="LaButti K."/>
            <person name="Lindquist E.A."/>
            <person name="Lipzen A."/>
            <person name="Lundell T."/>
            <person name="Morin E."/>
            <person name="Murat C."/>
            <person name="Sun H."/>
            <person name="Tunlid A."/>
            <person name="Henrissat B."/>
            <person name="Grigoriev I.V."/>
            <person name="Hibbett D.S."/>
            <person name="Martin F."/>
            <person name="Nordberg H.P."/>
            <person name="Cantor M.N."/>
            <person name="Hua S.X."/>
        </authorList>
    </citation>
    <scope>NUCLEOTIDE SEQUENCE [LARGE SCALE GENOMIC DNA]</scope>
    <source>
        <strain evidence="1 2">MAFF 305830</strain>
    </source>
</reference>
<reference evidence="2" key="2">
    <citation type="submission" date="2015-01" db="EMBL/GenBank/DDBJ databases">
        <title>Evolutionary Origins and Diversification of the Mycorrhizal Mutualists.</title>
        <authorList>
            <consortium name="DOE Joint Genome Institute"/>
            <consortium name="Mycorrhizal Genomics Consortium"/>
            <person name="Kohler A."/>
            <person name="Kuo A."/>
            <person name="Nagy L.G."/>
            <person name="Floudas D."/>
            <person name="Copeland A."/>
            <person name="Barry K.W."/>
            <person name="Cichocki N."/>
            <person name="Veneault-Fourrey C."/>
            <person name="LaButti K."/>
            <person name="Lindquist E.A."/>
            <person name="Lipzen A."/>
            <person name="Lundell T."/>
            <person name="Morin E."/>
            <person name="Murat C."/>
            <person name="Riley R."/>
            <person name="Ohm R."/>
            <person name="Sun H."/>
            <person name="Tunlid A."/>
            <person name="Henrissat B."/>
            <person name="Grigoriev I.V."/>
            <person name="Hibbett D.S."/>
            <person name="Martin F."/>
        </authorList>
    </citation>
    <scope>NUCLEOTIDE SEQUENCE [LARGE SCALE GENOMIC DNA]</scope>
    <source>
        <strain evidence="2">MAFF 305830</strain>
    </source>
</reference>
<dbReference type="Gene3D" id="3.80.10.10">
    <property type="entry name" value="Ribonuclease Inhibitor"/>
    <property type="match status" value="1"/>
</dbReference>
<dbReference type="InterPro" id="IPR032675">
    <property type="entry name" value="LRR_dom_sf"/>
</dbReference>
<dbReference type="AlphaFoldDB" id="A0A0C2WQB2"/>
<evidence type="ECO:0000313" key="1">
    <source>
        <dbReference type="EMBL" id="KIM28393.1"/>
    </source>
</evidence>
<dbReference type="OrthoDB" id="3139821at2759"/>
<dbReference type="HOGENOM" id="CLU_065722_0_0_1"/>
<proteinExistence type="predicted"/>
<name>A0A0C2WQB2_SERVB</name>
<sequence length="365" mass="41008">MITYSTLPFDVVHHICSSVYRLDHKTLCNLSVANKQTRVACIPFLFEGIIFDKQWGEGDIPWDGVSDSIEVLLKQSEILNAVRSFHLQPWVRNPEGSPIPSAFFKLLFSLPNLEHVAILLQAHFHDQVKSEFGFNIEELTQSQPKLLPTVHSLRIPSPAWMFISDCSPNLTTLDITHASTTNWPSHETPELNIVQLGKTHPKLEELHCALTGVADTIKEIAHNIPRIQCLGLGGYGYREPNGIMDHIHAYSHFKHLESLSIPGPAELGMGFYPPRCGNAYFSNPGLREKVAKQSRDTVERVMRGFEAEIISGCGLPLREVMVGTKSWGSQTMWEKGDDGKLHRSKIVERSRRTTKVVKLTEVDDA</sequence>
<accession>A0A0C2WQB2</accession>
<evidence type="ECO:0008006" key="3">
    <source>
        <dbReference type="Google" id="ProtNLM"/>
    </source>
</evidence>